<proteinExistence type="predicted"/>
<feature type="coiled-coil region" evidence="3">
    <location>
        <begin position="402"/>
        <end position="436"/>
    </location>
</feature>
<reference evidence="6 7" key="1">
    <citation type="submission" date="2018-01" db="EMBL/GenBank/DDBJ databases">
        <title>Genome sequence of Iodobacter sp. strain PCH194 isolated from Indian Trans-Himalaya.</title>
        <authorList>
            <person name="Kumar V."/>
            <person name="Thakur V."/>
            <person name="Kumar S."/>
            <person name="Singh D."/>
        </authorList>
    </citation>
    <scope>NUCLEOTIDE SEQUENCE [LARGE SCALE GENOMIC DNA]</scope>
    <source>
        <strain evidence="6 7">PCH194</strain>
    </source>
</reference>
<sequence length="606" mass="67985">MQKLSNPTDIARETLKQLTMRRVPPTPDHYESIYHEIAGTSDKDKLHPAIKELIASIGAFPRQTPELQRNIEQLHRHAGQSSWASMPALIIRSIESQGGQTELSQSWADLIRDLIRQWELRNPVYTPSRKQDSLEKVLINFGSDGNALNEKLSALVKAWGGSGVESGENPEVLGLPDANISSSSSNSYASTSNENNENNDWREWRDALNVALTVGVESRLTHNADLQQEATDLAAEVATVNNSASTKKLMPRLRKFWLRLELQNDQEMRLCDGLMGLLRLLTDNISEVVIEDEWVRGQVAVVQAIMAKPLDMRVIYDAEAGLKEVLFKQSQIKHNLVETQTVLKNMIATFIDRLSVMSDNTDQYHSKISVYTEQIQQANNLSSIKDVLESLLGDTRSMQLDVRRSRDDLLEARSQADNAQQRILALEQELTHVSEKVRTDQLTGALNRRGLEELFEVEAARALRNESPLTIGLLDIDNFKKLNDSQGHAAGDAALVHLVIVVKDLLRPTDSVARYGGEEFILILPETDIEEAVSVIQRLQRELTKRFFLNNNEKLLITFSAGVALVLPGEVRDRVIERADQAMYQAKKLGKNRVEIAETPTGVALR</sequence>
<dbReference type="PANTHER" id="PTHR45138:SF9">
    <property type="entry name" value="DIGUANYLATE CYCLASE DGCM-RELATED"/>
    <property type="match status" value="1"/>
</dbReference>
<comment type="catalytic activity">
    <reaction evidence="2">
        <text>2 GTP = 3',3'-c-di-GMP + 2 diphosphate</text>
        <dbReference type="Rhea" id="RHEA:24898"/>
        <dbReference type="ChEBI" id="CHEBI:33019"/>
        <dbReference type="ChEBI" id="CHEBI:37565"/>
        <dbReference type="ChEBI" id="CHEBI:58805"/>
        <dbReference type="EC" id="2.7.7.65"/>
    </reaction>
</comment>
<accession>A0A7G3GDQ4</accession>
<dbReference type="NCBIfam" id="TIGR00254">
    <property type="entry name" value="GGDEF"/>
    <property type="match status" value="1"/>
</dbReference>
<dbReference type="AlphaFoldDB" id="A0A7G3GDQ4"/>
<dbReference type="PANTHER" id="PTHR45138">
    <property type="entry name" value="REGULATORY COMPONENTS OF SENSORY TRANSDUCTION SYSTEM"/>
    <property type="match status" value="1"/>
</dbReference>
<dbReference type="PROSITE" id="PS50887">
    <property type="entry name" value="GGDEF"/>
    <property type="match status" value="1"/>
</dbReference>
<protein>
    <recommendedName>
        <fullName evidence="1">diguanylate cyclase</fullName>
        <ecNumber evidence="1">2.7.7.65</ecNumber>
    </recommendedName>
</protein>
<dbReference type="SMART" id="SM00267">
    <property type="entry name" value="GGDEF"/>
    <property type="match status" value="1"/>
</dbReference>
<evidence type="ECO:0000256" key="2">
    <source>
        <dbReference type="ARBA" id="ARBA00034247"/>
    </source>
</evidence>
<feature type="region of interest" description="Disordered" evidence="4">
    <location>
        <begin position="166"/>
        <end position="200"/>
    </location>
</feature>
<keyword evidence="3" id="KW-0175">Coiled coil</keyword>
<dbReference type="EMBL" id="CP025781">
    <property type="protein sequence ID" value="QBC45274.1"/>
    <property type="molecule type" value="Genomic_DNA"/>
</dbReference>
<evidence type="ECO:0000256" key="3">
    <source>
        <dbReference type="SAM" id="Coils"/>
    </source>
</evidence>
<evidence type="ECO:0000256" key="1">
    <source>
        <dbReference type="ARBA" id="ARBA00012528"/>
    </source>
</evidence>
<dbReference type="InterPro" id="IPR050469">
    <property type="entry name" value="Diguanylate_Cyclase"/>
</dbReference>
<organism evidence="6 7">
    <name type="scientific">Iodobacter fluviatilis</name>
    <dbReference type="NCBI Taxonomy" id="537"/>
    <lineage>
        <taxon>Bacteria</taxon>
        <taxon>Pseudomonadati</taxon>
        <taxon>Pseudomonadota</taxon>
        <taxon>Betaproteobacteria</taxon>
        <taxon>Neisseriales</taxon>
        <taxon>Chitinibacteraceae</taxon>
        <taxon>Iodobacter</taxon>
    </lineage>
</organism>
<dbReference type="Pfam" id="PF00990">
    <property type="entry name" value="GGDEF"/>
    <property type="match status" value="1"/>
</dbReference>
<feature type="compositionally biased region" description="Low complexity" evidence="4">
    <location>
        <begin position="179"/>
        <end position="198"/>
    </location>
</feature>
<dbReference type="InterPro" id="IPR029787">
    <property type="entry name" value="Nucleotide_cyclase"/>
</dbReference>
<dbReference type="Proteomes" id="UP000515917">
    <property type="component" value="Chromosome"/>
</dbReference>
<dbReference type="InterPro" id="IPR000160">
    <property type="entry name" value="GGDEF_dom"/>
</dbReference>
<dbReference type="Gene3D" id="3.30.70.270">
    <property type="match status" value="1"/>
</dbReference>
<dbReference type="RefSeq" id="WP_130107777.1">
    <property type="nucleotide sequence ID" value="NZ_CP025781.1"/>
</dbReference>
<evidence type="ECO:0000256" key="4">
    <source>
        <dbReference type="SAM" id="MobiDB-lite"/>
    </source>
</evidence>
<dbReference type="InterPro" id="IPR043128">
    <property type="entry name" value="Rev_trsase/Diguanyl_cyclase"/>
</dbReference>
<evidence type="ECO:0000313" key="6">
    <source>
        <dbReference type="EMBL" id="QBC45274.1"/>
    </source>
</evidence>
<dbReference type="FunFam" id="3.30.70.270:FF:000001">
    <property type="entry name" value="Diguanylate cyclase domain protein"/>
    <property type="match status" value="1"/>
</dbReference>
<feature type="domain" description="GGDEF" evidence="5">
    <location>
        <begin position="467"/>
        <end position="599"/>
    </location>
</feature>
<dbReference type="GO" id="GO:0052621">
    <property type="term" value="F:diguanylate cyclase activity"/>
    <property type="evidence" value="ECO:0007669"/>
    <property type="project" value="UniProtKB-EC"/>
</dbReference>
<evidence type="ECO:0000259" key="5">
    <source>
        <dbReference type="PROSITE" id="PS50887"/>
    </source>
</evidence>
<evidence type="ECO:0000313" key="7">
    <source>
        <dbReference type="Proteomes" id="UP000515917"/>
    </source>
</evidence>
<keyword evidence="7" id="KW-1185">Reference proteome</keyword>
<dbReference type="CDD" id="cd01949">
    <property type="entry name" value="GGDEF"/>
    <property type="match status" value="1"/>
</dbReference>
<dbReference type="EC" id="2.7.7.65" evidence="1"/>
<gene>
    <name evidence="6" type="ORF">C1H71_18200</name>
</gene>
<dbReference type="SUPFAM" id="SSF55073">
    <property type="entry name" value="Nucleotide cyclase"/>
    <property type="match status" value="1"/>
</dbReference>
<dbReference type="KEGG" id="ifl:C1H71_18200"/>
<name>A0A7G3GDQ4_9NEIS</name>